<feature type="region of interest" description="Disordered" evidence="1">
    <location>
        <begin position="139"/>
        <end position="225"/>
    </location>
</feature>
<evidence type="ECO:0000256" key="1">
    <source>
        <dbReference type="SAM" id="MobiDB-lite"/>
    </source>
</evidence>
<protein>
    <recommendedName>
        <fullName evidence="4">BED-type domain-containing protein</fullName>
    </recommendedName>
</protein>
<feature type="compositionally biased region" description="Basic and acidic residues" evidence="1">
    <location>
        <begin position="303"/>
        <end position="317"/>
    </location>
</feature>
<proteinExistence type="predicted"/>
<reference evidence="2 3" key="1">
    <citation type="submission" date="2019-05" db="EMBL/GenBank/DDBJ databases">
        <title>Emergence of the Ug99 lineage of the wheat stem rust pathogen through somatic hybridization.</title>
        <authorList>
            <person name="Li F."/>
            <person name="Upadhyaya N.M."/>
            <person name="Sperschneider J."/>
            <person name="Matny O."/>
            <person name="Nguyen-Phuc H."/>
            <person name="Mago R."/>
            <person name="Raley C."/>
            <person name="Miller M.E."/>
            <person name="Silverstein K.A.T."/>
            <person name="Henningsen E."/>
            <person name="Hirsch C.D."/>
            <person name="Visser B."/>
            <person name="Pretorius Z.A."/>
            <person name="Steffenson B.J."/>
            <person name="Schwessinger B."/>
            <person name="Dodds P.N."/>
            <person name="Figueroa M."/>
        </authorList>
    </citation>
    <scope>NUCLEOTIDE SEQUENCE [LARGE SCALE GENOMIC DNA]</scope>
    <source>
        <strain evidence="2 3">Ug99</strain>
    </source>
</reference>
<feature type="region of interest" description="Disordered" evidence="1">
    <location>
        <begin position="241"/>
        <end position="327"/>
    </location>
</feature>
<name>A0A5B0SMB6_PUCGR</name>
<dbReference type="AlphaFoldDB" id="A0A5B0SMB6"/>
<comment type="caution">
    <text evidence="2">The sequence shown here is derived from an EMBL/GenBank/DDBJ whole genome shotgun (WGS) entry which is preliminary data.</text>
</comment>
<feature type="compositionally biased region" description="Polar residues" evidence="1">
    <location>
        <begin position="188"/>
        <end position="205"/>
    </location>
</feature>
<feature type="compositionally biased region" description="Polar residues" evidence="1">
    <location>
        <begin position="247"/>
        <end position="260"/>
    </location>
</feature>
<organism evidence="2 3">
    <name type="scientific">Puccinia graminis f. sp. tritici</name>
    <dbReference type="NCBI Taxonomy" id="56615"/>
    <lineage>
        <taxon>Eukaryota</taxon>
        <taxon>Fungi</taxon>
        <taxon>Dikarya</taxon>
        <taxon>Basidiomycota</taxon>
        <taxon>Pucciniomycotina</taxon>
        <taxon>Pucciniomycetes</taxon>
        <taxon>Pucciniales</taxon>
        <taxon>Pucciniaceae</taxon>
        <taxon>Puccinia</taxon>
    </lineage>
</organism>
<dbReference type="EMBL" id="VDEP01000003">
    <property type="protein sequence ID" value="KAA1138253.1"/>
    <property type="molecule type" value="Genomic_DNA"/>
</dbReference>
<dbReference type="Proteomes" id="UP000325313">
    <property type="component" value="Unassembled WGS sequence"/>
</dbReference>
<sequence length="552" mass="61263">MRIDAIHVIKKEEKVHTKRDPLADQRNGRLEFSSPSTRAFIMYFKELAWLCGSPSHQQERVHLLGLGPSLRNPTKADLPASQEPRISWFLIGGQVLPPVSEGRVLLPAPRKPVSLGNQHSEGRAIKPAPQRRAGAIARPFWRGGGVGGRGGEESAIINAPPISPDIQSHIPPSNLQHKNPETKPAINQPHQNDPSQFPARSTSPRPWSPAIQKPTKPTKPNYRWSKSNQIKMALRYPGPVGGYRLHSSGTRQQAPGTNCIQPAHHHPPQVDLHQPTMPPRTRLKNHATHDQDQPSNTPSPPDQPHDDNDKDVGRTSSEEPSSPLEMYPGIERHLYSPRQSNHLLTDAEELDRAQKVASNAVSSSYNNYHVPELSDQKDKSGRFIIAYHCKMCSTKINRPMSDSSCGNLNKHAALCLRKQQEASKTRTLASVGITGTGDIDPKEIDASHKALLHPTVLKHLPTRKAVPKEIHMLYSAIQDNFRTVLKQHQGALYLGFDAWKSPNGFDILGMVIYRLADDNPSNFKPEAMPLDFISLTQCHTGKYLAEIVGQVV</sequence>
<evidence type="ECO:0008006" key="4">
    <source>
        <dbReference type="Google" id="ProtNLM"/>
    </source>
</evidence>
<evidence type="ECO:0000313" key="3">
    <source>
        <dbReference type="Proteomes" id="UP000325313"/>
    </source>
</evidence>
<accession>A0A5B0SMB6</accession>
<evidence type="ECO:0000313" key="2">
    <source>
        <dbReference type="EMBL" id="KAA1138253.1"/>
    </source>
</evidence>
<gene>
    <name evidence="2" type="ORF">PGTUg99_027449</name>
</gene>